<dbReference type="EMBL" id="VSSQ01006063">
    <property type="protein sequence ID" value="MPM31407.1"/>
    <property type="molecule type" value="Genomic_DNA"/>
</dbReference>
<sequence length="117" mass="13261">MRRDYPRGLVRSGLLPPMRQQLLGPTGLVRRQPHQHILQIRNRIMPVEFCGLHQTHHRRRTLARAQVSYEQPVVAPHGDGPELVFDPVVVHGQAPVGRKTRERCLAFEAVVHCLGCG</sequence>
<evidence type="ECO:0000313" key="1">
    <source>
        <dbReference type="EMBL" id="MPM31407.1"/>
    </source>
</evidence>
<name>A0A644YSW6_9ZZZZ</name>
<gene>
    <name evidence="1" type="ORF">SDC9_77962</name>
</gene>
<comment type="caution">
    <text evidence="1">The sequence shown here is derived from an EMBL/GenBank/DDBJ whole genome shotgun (WGS) entry which is preliminary data.</text>
</comment>
<accession>A0A644YSW6</accession>
<reference evidence="1" key="1">
    <citation type="submission" date="2019-08" db="EMBL/GenBank/DDBJ databases">
        <authorList>
            <person name="Kucharzyk K."/>
            <person name="Murdoch R.W."/>
            <person name="Higgins S."/>
            <person name="Loffler F."/>
        </authorList>
    </citation>
    <scope>NUCLEOTIDE SEQUENCE</scope>
</reference>
<organism evidence="1">
    <name type="scientific">bioreactor metagenome</name>
    <dbReference type="NCBI Taxonomy" id="1076179"/>
    <lineage>
        <taxon>unclassified sequences</taxon>
        <taxon>metagenomes</taxon>
        <taxon>ecological metagenomes</taxon>
    </lineage>
</organism>
<protein>
    <submittedName>
        <fullName evidence="1">Uncharacterized protein</fullName>
    </submittedName>
</protein>
<dbReference type="AlphaFoldDB" id="A0A644YSW6"/>
<proteinExistence type="predicted"/>